<dbReference type="OrthoDB" id="271506at2759"/>
<comment type="subcellular location">
    <subcellularLocation>
        <location evidence="1">Membrane</location>
        <topology evidence="1">Multi-pass membrane protein</topology>
    </subcellularLocation>
</comment>
<name>A0A8H3F1S8_9LECA</name>
<organism evidence="10 11">
    <name type="scientific">Gomphillus americanus</name>
    <dbReference type="NCBI Taxonomy" id="1940652"/>
    <lineage>
        <taxon>Eukaryota</taxon>
        <taxon>Fungi</taxon>
        <taxon>Dikarya</taxon>
        <taxon>Ascomycota</taxon>
        <taxon>Pezizomycotina</taxon>
        <taxon>Lecanoromycetes</taxon>
        <taxon>OSLEUM clade</taxon>
        <taxon>Ostropomycetidae</taxon>
        <taxon>Ostropales</taxon>
        <taxon>Graphidaceae</taxon>
        <taxon>Gomphilloideae</taxon>
        <taxon>Gomphillus</taxon>
    </lineage>
</organism>
<feature type="transmembrane region" description="Helical" evidence="9">
    <location>
        <begin position="119"/>
        <end position="140"/>
    </location>
</feature>
<evidence type="ECO:0000256" key="4">
    <source>
        <dbReference type="ARBA" id="ARBA00022737"/>
    </source>
</evidence>
<comment type="caution">
    <text evidence="10">The sequence shown here is derived from an EMBL/GenBank/DDBJ whole genome shotgun (WGS) entry which is preliminary data.</text>
</comment>
<dbReference type="InterPro" id="IPR016817">
    <property type="entry name" value="MannP-dilichol_defect-1"/>
</dbReference>
<evidence type="ECO:0000256" key="5">
    <source>
        <dbReference type="ARBA" id="ARBA00022989"/>
    </source>
</evidence>
<keyword evidence="6 9" id="KW-0472">Membrane</keyword>
<accession>A0A8H3F1S8</accession>
<dbReference type="PANTHER" id="PTHR12226:SF2">
    <property type="entry name" value="MANNOSE-P-DOLICHOL UTILIZATION DEFECT 1 PROTEIN"/>
    <property type="match status" value="1"/>
</dbReference>
<keyword evidence="2" id="KW-0813">Transport</keyword>
<reference evidence="10" key="1">
    <citation type="submission" date="2021-03" db="EMBL/GenBank/DDBJ databases">
        <authorList>
            <person name="Tagirdzhanova G."/>
        </authorList>
    </citation>
    <scope>NUCLEOTIDE SEQUENCE</scope>
</reference>
<dbReference type="FunFam" id="1.20.1280.290:FF:000006">
    <property type="entry name" value="mannose-P-dolichol utilization defect 1 protein"/>
    <property type="match status" value="1"/>
</dbReference>
<feature type="region of interest" description="Disordered" evidence="8">
    <location>
        <begin position="280"/>
        <end position="304"/>
    </location>
</feature>
<evidence type="ECO:0000256" key="2">
    <source>
        <dbReference type="ARBA" id="ARBA00022448"/>
    </source>
</evidence>
<dbReference type="Pfam" id="PF04193">
    <property type="entry name" value="PQ-loop"/>
    <property type="match status" value="2"/>
</dbReference>
<dbReference type="EMBL" id="CAJPDQ010000011">
    <property type="protein sequence ID" value="CAF9916504.1"/>
    <property type="molecule type" value="Genomic_DNA"/>
</dbReference>
<dbReference type="AlphaFoldDB" id="A0A8H3F1S8"/>
<keyword evidence="5 9" id="KW-1133">Transmembrane helix</keyword>
<protein>
    <recommendedName>
        <fullName evidence="12">Mannose-P-dolichol utilization defect 1 protein homolog</fullName>
    </recommendedName>
</protein>
<evidence type="ECO:0000256" key="6">
    <source>
        <dbReference type="ARBA" id="ARBA00023136"/>
    </source>
</evidence>
<evidence type="ECO:0000256" key="9">
    <source>
        <dbReference type="SAM" id="Phobius"/>
    </source>
</evidence>
<keyword evidence="11" id="KW-1185">Reference proteome</keyword>
<evidence type="ECO:0008006" key="12">
    <source>
        <dbReference type="Google" id="ProtNLM"/>
    </source>
</evidence>
<dbReference type="Proteomes" id="UP000664169">
    <property type="component" value="Unassembled WGS sequence"/>
</dbReference>
<feature type="transmembrane region" description="Helical" evidence="9">
    <location>
        <begin position="232"/>
        <end position="255"/>
    </location>
</feature>
<feature type="transmembrane region" description="Helical" evidence="9">
    <location>
        <begin position="147"/>
        <end position="164"/>
    </location>
</feature>
<sequence>METLLTTIDPLLSTLRPHLQPLTNNLPHPLRDFSISLLGESCHKRLILDIAPTPACTSLAISKALGIVIIAASSIVKVPQLLKLVNSRSAAGLSFPAYLLETASFLISLSYGYRNGFPFSTYGESALIALQNIAIAALILHLSGRSAAAGVFVAGVATGFYTLLDKNLVGMALLKQLMGAAGVMSVASKVPQIWTIFSQGGTGQLSAFAVFNYLIGSLSRIYTTLQEVDDKLVLYTFLAAFSLNAVLAAQMVYYWNAPATAPHAKELGPKAKRLAHAEMDNGSPIAMSSSAAPRPKSPTTRRRA</sequence>
<proteinExistence type="inferred from homology"/>
<gene>
    <name evidence="10" type="ORF">GOMPHAMPRED_001028</name>
</gene>
<dbReference type="SMART" id="SM00679">
    <property type="entry name" value="CTNS"/>
    <property type="match status" value="2"/>
</dbReference>
<dbReference type="PANTHER" id="PTHR12226">
    <property type="entry name" value="MANNOSE-P-DOLICHOL UTILIZATION DEFECT 1 LEC35 -RELATED"/>
    <property type="match status" value="1"/>
</dbReference>
<keyword evidence="3 9" id="KW-0812">Transmembrane</keyword>
<comment type="similarity">
    <text evidence="7">Belongs to the MPDU1 (TC 2.A.43.3) family.</text>
</comment>
<feature type="transmembrane region" description="Helical" evidence="9">
    <location>
        <begin position="90"/>
        <end position="113"/>
    </location>
</feature>
<evidence type="ECO:0000313" key="11">
    <source>
        <dbReference type="Proteomes" id="UP000664169"/>
    </source>
</evidence>
<evidence type="ECO:0000313" key="10">
    <source>
        <dbReference type="EMBL" id="CAF9916504.1"/>
    </source>
</evidence>
<evidence type="ECO:0000256" key="1">
    <source>
        <dbReference type="ARBA" id="ARBA00004141"/>
    </source>
</evidence>
<dbReference type="Gene3D" id="1.20.1280.290">
    <property type="match status" value="2"/>
</dbReference>
<dbReference type="GO" id="GO:0016020">
    <property type="term" value="C:membrane"/>
    <property type="evidence" value="ECO:0007669"/>
    <property type="project" value="UniProtKB-SubCell"/>
</dbReference>
<evidence type="ECO:0000256" key="3">
    <source>
        <dbReference type="ARBA" id="ARBA00022692"/>
    </source>
</evidence>
<dbReference type="InterPro" id="IPR006603">
    <property type="entry name" value="PQ-loop_rpt"/>
</dbReference>
<keyword evidence="4" id="KW-0677">Repeat</keyword>
<evidence type="ECO:0000256" key="7">
    <source>
        <dbReference type="ARBA" id="ARBA00038475"/>
    </source>
</evidence>
<evidence type="ECO:0000256" key="8">
    <source>
        <dbReference type="SAM" id="MobiDB-lite"/>
    </source>
</evidence>